<dbReference type="VEuPathDB" id="FungiDB:PSTT_12200"/>
<dbReference type="OrthoDB" id="5229808at2759"/>
<feature type="transmembrane region" description="Helical" evidence="2">
    <location>
        <begin position="122"/>
        <end position="141"/>
    </location>
</feature>
<evidence type="ECO:0000313" key="4">
    <source>
        <dbReference type="Proteomes" id="UP000238274"/>
    </source>
</evidence>
<protein>
    <recommendedName>
        <fullName evidence="5">ER membrane protein SH3</fullName>
    </recommendedName>
</protein>
<evidence type="ECO:0000256" key="2">
    <source>
        <dbReference type="SAM" id="Phobius"/>
    </source>
</evidence>
<dbReference type="PANTHER" id="PTHR28228">
    <property type="entry name" value="SECRETORY COMPONENT PROTEIN SHR3"/>
    <property type="match status" value="1"/>
</dbReference>
<dbReference type="AlphaFoldDB" id="A0A2S4VBV2"/>
<dbReference type="GO" id="GO:0005789">
    <property type="term" value="C:endoplasmic reticulum membrane"/>
    <property type="evidence" value="ECO:0007669"/>
    <property type="project" value="TreeGrafter"/>
</dbReference>
<feature type="transmembrane region" description="Helical" evidence="2">
    <location>
        <begin position="51"/>
        <end position="70"/>
    </location>
</feature>
<feature type="compositionally biased region" description="Polar residues" evidence="1">
    <location>
        <begin position="1"/>
        <end position="14"/>
    </location>
</feature>
<dbReference type="InterPro" id="IPR013248">
    <property type="entry name" value="Psh3/Shr3"/>
</dbReference>
<feature type="region of interest" description="Disordered" evidence="1">
    <location>
        <begin position="1"/>
        <end position="25"/>
    </location>
</feature>
<dbReference type="Pfam" id="PF08229">
    <property type="entry name" value="SHR3_chaperone"/>
    <property type="match status" value="1"/>
</dbReference>
<dbReference type="GO" id="GO:0006888">
    <property type="term" value="P:endoplasmic reticulum to Golgi vesicle-mediated transport"/>
    <property type="evidence" value="ECO:0007669"/>
    <property type="project" value="TreeGrafter"/>
</dbReference>
<keyword evidence="2" id="KW-0472">Membrane</keyword>
<sequence>MSTAPASTTDQPEQPKTTAPSPPSPLPAQTVFDGVWHSLNSNSKTSRSTNLDLLTGALFVALTTDYALLYTNAPTTADAYLAAEQAYMTLWTSPLAVKAIFHLLLLLPILTLSLKVSRYTEAAIYFDGLSLGMILLVLGLYTGSTIPNLRKLAHSPSTQTLIDLVKNSTNLKIPTDFDPLSPTSIFNQFLVLLSRPASMLLKPKKAAENEEEFKKSLELNPIDQDNRQELLSVTAAGHSIAIFLLIGIIILQIGKVYAEVEDARLKAKFELEESQQVDQDRKDQ</sequence>
<keyword evidence="4" id="KW-1185">Reference proteome</keyword>
<proteinExistence type="predicted"/>
<reference evidence="4" key="2">
    <citation type="journal article" date="2018" name="BMC Genomics">
        <title>Genomic insights into host adaptation between the wheat stripe rust pathogen (Puccinia striiformis f. sp. tritici) and the barley stripe rust pathogen (Puccinia striiformis f. sp. hordei).</title>
        <authorList>
            <person name="Xia C."/>
            <person name="Wang M."/>
            <person name="Yin C."/>
            <person name="Cornejo O.E."/>
            <person name="Hulbert S.H."/>
            <person name="Chen X."/>
        </authorList>
    </citation>
    <scope>NUCLEOTIDE SEQUENCE [LARGE SCALE GENOMIC DNA]</scope>
    <source>
        <strain evidence="4">93TX-2</strain>
    </source>
</reference>
<keyword evidence="2" id="KW-1133">Transmembrane helix</keyword>
<dbReference type="PANTHER" id="PTHR28228:SF1">
    <property type="entry name" value="SECRETORY COMPONENT PROTEIN SHR3"/>
    <property type="match status" value="1"/>
</dbReference>
<dbReference type="Proteomes" id="UP000238274">
    <property type="component" value="Unassembled WGS sequence"/>
</dbReference>
<accession>A0A2S4VBV2</accession>
<evidence type="ECO:0008006" key="5">
    <source>
        <dbReference type="Google" id="ProtNLM"/>
    </source>
</evidence>
<evidence type="ECO:0000256" key="1">
    <source>
        <dbReference type="SAM" id="MobiDB-lite"/>
    </source>
</evidence>
<feature type="transmembrane region" description="Helical" evidence="2">
    <location>
        <begin position="235"/>
        <end position="258"/>
    </location>
</feature>
<reference evidence="4" key="3">
    <citation type="journal article" date="2018" name="Mol. Plant Microbe Interact.">
        <title>Genome sequence resources for the wheat stripe rust pathogen (Puccinia striiformis f. sp. tritici) and the barley stripe rust pathogen (Puccinia striiformis f. sp. hordei).</title>
        <authorList>
            <person name="Xia C."/>
            <person name="Wang M."/>
            <person name="Yin C."/>
            <person name="Cornejo O.E."/>
            <person name="Hulbert S.H."/>
            <person name="Chen X."/>
        </authorList>
    </citation>
    <scope>NUCLEOTIDE SEQUENCE [LARGE SCALE GENOMIC DNA]</scope>
    <source>
        <strain evidence="4">93TX-2</strain>
    </source>
</reference>
<feature type="transmembrane region" description="Helical" evidence="2">
    <location>
        <begin position="90"/>
        <end position="110"/>
    </location>
</feature>
<keyword evidence="2" id="KW-0812">Transmembrane</keyword>
<reference evidence="3 4" key="1">
    <citation type="submission" date="2017-12" db="EMBL/GenBank/DDBJ databases">
        <title>Gene loss provides genomic basis for host adaptation in cereal stripe rust fungi.</title>
        <authorList>
            <person name="Xia C."/>
        </authorList>
    </citation>
    <scope>NUCLEOTIDE SEQUENCE [LARGE SCALE GENOMIC DNA]</scope>
    <source>
        <strain evidence="3 4">93TX-2</strain>
    </source>
</reference>
<evidence type="ECO:0000313" key="3">
    <source>
        <dbReference type="EMBL" id="POW06991.1"/>
    </source>
</evidence>
<organism evidence="3 4">
    <name type="scientific">Puccinia striiformis</name>
    <dbReference type="NCBI Taxonomy" id="27350"/>
    <lineage>
        <taxon>Eukaryota</taxon>
        <taxon>Fungi</taxon>
        <taxon>Dikarya</taxon>
        <taxon>Basidiomycota</taxon>
        <taxon>Pucciniomycotina</taxon>
        <taxon>Pucciniomycetes</taxon>
        <taxon>Pucciniales</taxon>
        <taxon>Pucciniaceae</taxon>
        <taxon>Puccinia</taxon>
    </lineage>
</organism>
<dbReference type="GO" id="GO:0051082">
    <property type="term" value="F:unfolded protein binding"/>
    <property type="evidence" value="ECO:0007669"/>
    <property type="project" value="TreeGrafter"/>
</dbReference>
<dbReference type="SMART" id="SM00786">
    <property type="entry name" value="SHR3_chaperone"/>
    <property type="match status" value="1"/>
</dbReference>
<comment type="caution">
    <text evidence="3">The sequence shown here is derived from an EMBL/GenBank/DDBJ whole genome shotgun (WGS) entry which is preliminary data.</text>
</comment>
<name>A0A2S4VBV2_9BASI</name>
<gene>
    <name evidence="3" type="ORF">PSHT_10150</name>
</gene>
<dbReference type="VEuPathDB" id="FungiDB:PSHT_10150"/>
<dbReference type="EMBL" id="PKSM01000152">
    <property type="protein sequence ID" value="POW06991.1"/>
    <property type="molecule type" value="Genomic_DNA"/>
</dbReference>